<evidence type="ECO:0000256" key="7">
    <source>
        <dbReference type="ARBA" id="ARBA00022729"/>
    </source>
</evidence>
<dbReference type="Gene3D" id="6.10.90.10">
    <property type="entry name" value="Apolipoprotein CIII"/>
    <property type="match status" value="1"/>
</dbReference>
<evidence type="ECO:0000256" key="1">
    <source>
        <dbReference type="ARBA" id="ARBA00004613"/>
    </source>
</evidence>
<keyword evidence="4" id="KW-0813">Transport</keyword>
<comment type="similarity">
    <text evidence="2">Belongs to the apolipoprotein C3 family.</text>
</comment>
<accession>A0A8B9FAW9</accession>
<dbReference type="GO" id="GO:0034361">
    <property type="term" value="C:very-low-density lipoprotein particle"/>
    <property type="evidence" value="ECO:0007669"/>
    <property type="project" value="UniProtKB-KW"/>
</dbReference>
<organism evidence="15 16">
    <name type="scientific">Amazona collaria</name>
    <name type="common">yellow-billed parrot</name>
    <dbReference type="NCBI Taxonomy" id="241587"/>
    <lineage>
        <taxon>Eukaryota</taxon>
        <taxon>Metazoa</taxon>
        <taxon>Chordata</taxon>
        <taxon>Craniata</taxon>
        <taxon>Vertebrata</taxon>
        <taxon>Euteleostomi</taxon>
        <taxon>Archelosauria</taxon>
        <taxon>Archosauria</taxon>
        <taxon>Dinosauria</taxon>
        <taxon>Saurischia</taxon>
        <taxon>Theropoda</taxon>
        <taxon>Coelurosauria</taxon>
        <taxon>Aves</taxon>
        <taxon>Neognathae</taxon>
        <taxon>Neoaves</taxon>
        <taxon>Telluraves</taxon>
        <taxon>Australaves</taxon>
        <taxon>Psittaciformes</taxon>
        <taxon>Psittacidae</taxon>
        <taxon>Amazona</taxon>
    </lineage>
</organism>
<keyword evidence="5" id="KW-0162">Chylomicron</keyword>
<keyword evidence="8" id="KW-0442">Lipid degradation</keyword>
<evidence type="ECO:0000256" key="9">
    <source>
        <dbReference type="ARBA" id="ARBA00023055"/>
    </source>
</evidence>
<keyword evidence="10" id="KW-0443">Lipid metabolism</keyword>
<reference evidence="15" key="2">
    <citation type="submission" date="2025-09" db="UniProtKB">
        <authorList>
            <consortium name="Ensembl"/>
        </authorList>
    </citation>
    <scope>IDENTIFICATION</scope>
</reference>
<evidence type="ECO:0000256" key="13">
    <source>
        <dbReference type="ARBA" id="ARBA00045699"/>
    </source>
</evidence>
<name>A0A8B9FAW9_9PSIT</name>
<evidence type="ECO:0000256" key="2">
    <source>
        <dbReference type="ARBA" id="ARBA00011008"/>
    </source>
</evidence>
<evidence type="ECO:0000256" key="12">
    <source>
        <dbReference type="ARBA" id="ARBA00031173"/>
    </source>
</evidence>
<proteinExistence type="inferred from homology"/>
<feature type="chain" id="PRO_5034366320" description="Apolipoprotein C-III" evidence="14">
    <location>
        <begin position="39"/>
        <end position="122"/>
    </location>
</feature>
<evidence type="ECO:0000256" key="11">
    <source>
        <dbReference type="ARBA" id="ARBA00023313"/>
    </source>
</evidence>
<dbReference type="Ensembl" id="ENSACOT00000004503.1">
    <property type="protein sequence ID" value="ENSACOP00000004330.1"/>
    <property type="gene ID" value="ENSACOG00000003068.1"/>
</dbReference>
<keyword evidence="6" id="KW-0964">Secreted</keyword>
<evidence type="ECO:0000256" key="4">
    <source>
        <dbReference type="ARBA" id="ARBA00022448"/>
    </source>
</evidence>
<dbReference type="PANTHER" id="PTHR14225:SF0">
    <property type="entry name" value="APOLIPOPROTEIN C-III"/>
    <property type="match status" value="1"/>
</dbReference>
<evidence type="ECO:0000313" key="16">
    <source>
        <dbReference type="Proteomes" id="UP000694522"/>
    </source>
</evidence>
<evidence type="ECO:0000256" key="6">
    <source>
        <dbReference type="ARBA" id="ARBA00022525"/>
    </source>
</evidence>
<comment type="subcellular location">
    <subcellularLocation>
        <location evidence="1">Secreted</location>
    </subcellularLocation>
</comment>
<dbReference type="AlphaFoldDB" id="A0A8B9FAW9"/>
<evidence type="ECO:0000256" key="5">
    <source>
        <dbReference type="ARBA" id="ARBA00022513"/>
    </source>
</evidence>
<dbReference type="GO" id="GO:0016042">
    <property type="term" value="P:lipid catabolic process"/>
    <property type="evidence" value="ECO:0007669"/>
    <property type="project" value="UniProtKB-KW"/>
</dbReference>
<dbReference type="GO" id="GO:0042157">
    <property type="term" value="P:lipoprotein metabolic process"/>
    <property type="evidence" value="ECO:0007669"/>
    <property type="project" value="InterPro"/>
</dbReference>
<evidence type="ECO:0000256" key="10">
    <source>
        <dbReference type="ARBA" id="ARBA00023098"/>
    </source>
</evidence>
<evidence type="ECO:0000256" key="8">
    <source>
        <dbReference type="ARBA" id="ARBA00022963"/>
    </source>
</evidence>
<keyword evidence="16" id="KW-1185">Reference proteome</keyword>
<reference evidence="15" key="1">
    <citation type="submission" date="2025-08" db="UniProtKB">
        <authorList>
            <consortium name="Ensembl"/>
        </authorList>
    </citation>
    <scope>IDENTIFICATION</scope>
</reference>
<evidence type="ECO:0000313" key="15">
    <source>
        <dbReference type="Ensembl" id="ENSACOP00000004330.1"/>
    </source>
</evidence>
<keyword evidence="11" id="KW-0850">VLDL</keyword>
<dbReference type="Proteomes" id="UP000694522">
    <property type="component" value="Unplaced"/>
</dbReference>
<dbReference type="GO" id="GO:0006869">
    <property type="term" value="P:lipid transport"/>
    <property type="evidence" value="ECO:0007669"/>
    <property type="project" value="UniProtKB-KW"/>
</dbReference>
<keyword evidence="7 14" id="KW-0732">Signal</keyword>
<evidence type="ECO:0000256" key="14">
    <source>
        <dbReference type="SAM" id="SignalP"/>
    </source>
</evidence>
<keyword evidence="9" id="KW-0445">Lipid transport</keyword>
<comment type="function">
    <text evidence="13">Component of triglyceride-rich very low density lipoproteins (VLDL) and high density lipoproteins (HDL) in plasma. Plays a multifaceted role in triglyceride homeostasis. Intracellularly, promotes hepatic very low density lipoprotein 1 (VLDL1) assembly and secretion; extracellularly, attenuates hydrolysis and clearance of triglyceride-rich lipoproteins (TRLs). Impairs the lipolysis of TRLs by inhibiting lipoprotein lipase and the hepatic uptake of TRLs by remnant receptors. Formed of several curved helices connected via semiflexible hinges, so that it can wrap tightly around the curved micelle surface and easily adapt to the different diameters of its natural binding partners.</text>
</comment>
<dbReference type="Pfam" id="PF05778">
    <property type="entry name" value="Apo-CIII"/>
    <property type="match status" value="1"/>
</dbReference>
<evidence type="ECO:0000256" key="3">
    <source>
        <dbReference type="ARBA" id="ARBA00015570"/>
    </source>
</evidence>
<dbReference type="InterPro" id="IPR008403">
    <property type="entry name" value="Apo-CIII"/>
</dbReference>
<feature type="signal peptide" evidence="14">
    <location>
        <begin position="1"/>
        <end position="38"/>
    </location>
</feature>
<dbReference type="GO" id="GO:0008289">
    <property type="term" value="F:lipid binding"/>
    <property type="evidence" value="ECO:0007669"/>
    <property type="project" value="InterPro"/>
</dbReference>
<dbReference type="GO" id="GO:0042627">
    <property type="term" value="C:chylomicron"/>
    <property type="evidence" value="ECO:0007669"/>
    <property type="project" value="UniProtKB-KW"/>
</dbReference>
<dbReference type="InterPro" id="IPR038195">
    <property type="entry name" value="Apo_CIII_sf"/>
</dbReference>
<protein>
    <recommendedName>
        <fullName evidence="3">Apolipoprotein C-III</fullName>
    </recommendedName>
    <alternativeName>
        <fullName evidence="12">Apolipoprotein C3</fullName>
    </alternativeName>
</protein>
<dbReference type="PANTHER" id="PTHR14225">
    <property type="entry name" value="APOLIPOPROTEIN C-III"/>
    <property type="match status" value="1"/>
</dbReference>
<sequence>GTPVGLPHAVCSALSTAMRVSLLLLLACTAVLAAQARADEPGEPEVLVRKVQEYAQKASAMAKSALSRVQESEVAQQARYPRVPLATPACSTTLAWYSAAWGMPFSRISSSFWLSFCRSSSL</sequence>